<evidence type="ECO:0000256" key="6">
    <source>
        <dbReference type="RuleBase" id="RU004466"/>
    </source>
</evidence>
<keyword evidence="3 6" id="KW-0808">Transferase</keyword>
<evidence type="ECO:0000313" key="8">
    <source>
        <dbReference type="EMBL" id="MFC4828755.1"/>
    </source>
</evidence>
<comment type="similarity">
    <text evidence="2 6">Belongs to the FPP/GGPP synthase family.</text>
</comment>
<evidence type="ECO:0000256" key="1">
    <source>
        <dbReference type="ARBA" id="ARBA00001946"/>
    </source>
</evidence>
<dbReference type="InterPro" id="IPR000092">
    <property type="entry name" value="Polyprenyl_synt"/>
</dbReference>
<dbReference type="InterPro" id="IPR008949">
    <property type="entry name" value="Isoprenoid_synthase_dom_sf"/>
</dbReference>
<comment type="cofactor">
    <cofactor evidence="1">
        <name>Mg(2+)</name>
        <dbReference type="ChEBI" id="CHEBI:18420"/>
    </cofactor>
</comment>
<protein>
    <submittedName>
        <fullName evidence="8">Polyprenyl synthetase family protein</fullName>
    </submittedName>
</protein>
<dbReference type="SUPFAM" id="SSF48576">
    <property type="entry name" value="Terpenoid synthases"/>
    <property type="match status" value="1"/>
</dbReference>
<comment type="caution">
    <text evidence="8">The sequence shown here is derived from an EMBL/GenBank/DDBJ whole genome shotgun (WGS) entry which is preliminary data.</text>
</comment>
<dbReference type="Pfam" id="PF00348">
    <property type="entry name" value="polyprenyl_synt"/>
    <property type="match status" value="1"/>
</dbReference>
<feature type="region of interest" description="Disordered" evidence="7">
    <location>
        <begin position="1"/>
        <end position="26"/>
    </location>
</feature>
<dbReference type="RefSeq" id="WP_204391961.1">
    <property type="nucleotide sequence ID" value="NZ_JAFBBW010000001.1"/>
</dbReference>
<sequence>MPLREQVRVGLEPADRQPVGATGSASTGLAERVRRAVAGTSHAVAEAWTALASSAAARDPEARELIGLLAAQEGGKQLRARLAIAAYLGMGGDDPGVCDALGSAVQLLHVGLCVHDDLIDGDDRRHGRPNVAGSVRAAWVAAGAPGEVADRQADAAALLAGDLAIGASLRAVVTAPVPTGIRTALALEVLSALDAAIAGELMDVRSEQVAPSAARPVRIAELKTAGYSVILPLRLGAVASGRAGSEVLDALAEYGRNLGIAYQLRDDELAVFGDPDRTGKSTSSDVRGGKRTRLLQLALRLASPADRAVLEREVGRADVSEEGVDRVRRIMRESGALERHRALIVRHAAEAVAALDPPAVPADLAAYLGVVARGVPARES</sequence>
<dbReference type="PANTHER" id="PTHR12001:SF85">
    <property type="entry name" value="SHORT CHAIN ISOPRENYL DIPHOSPHATE SYNTHASE"/>
    <property type="match status" value="1"/>
</dbReference>
<dbReference type="Proteomes" id="UP001595960">
    <property type="component" value="Unassembled WGS sequence"/>
</dbReference>
<evidence type="ECO:0000256" key="5">
    <source>
        <dbReference type="ARBA" id="ARBA00022842"/>
    </source>
</evidence>
<evidence type="ECO:0000313" key="9">
    <source>
        <dbReference type="Proteomes" id="UP001595960"/>
    </source>
</evidence>
<dbReference type="EMBL" id="JBHSJC010000001">
    <property type="protein sequence ID" value="MFC4828755.1"/>
    <property type="molecule type" value="Genomic_DNA"/>
</dbReference>
<name>A0ABV9R8T3_9MICO</name>
<evidence type="ECO:0000256" key="4">
    <source>
        <dbReference type="ARBA" id="ARBA00022723"/>
    </source>
</evidence>
<gene>
    <name evidence="8" type="ORF">ACFPER_08160</name>
</gene>
<evidence type="ECO:0000256" key="3">
    <source>
        <dbReference type="ARBA" id="ARBA00022679"/>
    </source>
</evidence>
<keyword evidence="9" id="KW-1185">Reference proteome</keyword>
<dbReference type="Gene3D" id="1.10.600.10">
    <property type="entry name" value="Farnesyl Diphosphate Synthase"/>
    <property type="match status" value="1"/>
</dbReference>
<evidence type="ECO:0000256" key="2">
    <source>
        <dbReference type="ARBA" id="ARBA00006706"/>
    </source>
</evidence>
<organism evidence="8 9">
    <name type="scientific">Agromyces aurantiacus</name>
    <dbReference type="NCBI Taxonomy" id="165814"/>
    <lineage>
        <taxon>Bacteria</taxon>
        <taxon>Bacillati</taxon>
        <taxon>Actinomycetota</taxon>
        <taxon>Actinomycetes</taxon>
        <taxon>Micrococcales</taxon>
        <taxon>Microbacteriaceae</taxon>
        <taxon>Agromyces</taxon>
    </lineage>
</organism>
<keyword evidence="5" id="KW-0460">Magnesium</keyword>
<dbReference type="SFLD" id="SFLDS00005">
    <property type="entry name" value="Isoprenoid_Synthase_Type_I"/>
    <property type="match status" value="1"/>
</dbReference>
<proteinExistence type="inferred from homology"/>
<evidence type="ECO:0000256" key="7">
    <source>
        <dbReference type="SAM" id="MobiDB-lite"/>
    </source>
</evidence>
<keyword evidence="4" id="KW-0479">Metal-binding</keyword>
<reference evidence="9" key="1">
    <citation type="journal article" date="2019" name="Int. J. Syst. Evol. Microbiol.">
        <title>The Global Catalogue of Microorganisms (GCM) 10K type strain sequencing project: providing services to taxonomists for standard genome sequencing and annotation.</title>
        <authorList>
            <consortium name="The Broad Institute Genomics Platform"/>
            <consortium name="The Broad Institute Genome Sequencing Center for Infectious Disease"/>
            <person name="Wu L."/>
            <person name="Ma J."/>
        </authorList>
    </citation>
    <scope>NUCLEOTIDE SEQUENCE [LARGE SCALE GENOMIC DNA]</scope>
    <source>
        <strain evidence="9">CGMCC 1.12192</strain>
    </source>
</reference>
<accession>A0ABV9R8T3</accession>
<dbReference type="PANTHER" id="PTHR12001">
    <property type="entry name" value="GERANYLGERANYL PYROPHOSPHATE SYNTHASE"/>
    <property type="match status" value="1"/>
</dbReference>